<dbReference type="OrthoDB" id="692725at2759"/>
<name>A0A833V9V9_9POAL</name>
<organism evidence="3 4">
    <name type="scientific">Carex littledalei</name>
    <dbReference type="NCBI Taxonomy" id="544730"/>
    <lineage>
        <taxon>Eukaryota</taxon>
        <taxon>Viridiplantae</taxon>
        <taxon>Streptophyta</taxon>
        <taxon>Embryophyta</taxon>
        <taxon>Tracheophyta</taxon>
        <taxon>Spermatophyta</taxon>
        <taxon>Magnoliopsida</taxon>
        <taxon>Liliopsida</taxon>
        <taxon>Poales</taxon>
        <taxon>Cyperaceae</taxon>
        <taxon>Cyperoideae</taxon>
        <taxon>Cariceae</taxon>
        <taxon>Carex</taxon>
        <taxon>Carex subgen. Euthyceras</taxon>
    </lineage>
</organism>
<feature type="region of interest" description="Disordered" evidence="1">
    <location>
        <begin position="52"/>
        <end position="96"/>
    </location>
</feature>
<dbReference type="AlphaFoldDB" id="A0A833V9V9"/>
<keyword evidence="2" id="KW-0472">Membrane</keyword>
<protein>
    <submittedName>
        <fullName evidence="3">Uncharacterized protein</fullName>
    </submittedName>
</protein>
<comment type="caution">
    <text evidence="3">The sequence shown here is derived from an EMBL/GenBank/DDBJ whole genome shotgun (WGS) entry which is preliminary data.</text>
</comment>
<keyword evidence="2" id="KW-0812">Transmembrane</keyword>
<reference evidence="3" key="1">
    <citation type="submission" date="2020-01" db="EMBL/GenBank/DDBJ databases">
        <title>Genome sequence of Kobresia littledalei, the first chromosome-level genome in the family Cyperaceae.</title>
        <authorList>
            <person name="Qu G."/>
        </authorList>
    </citation>
    <scope>NUCLEOTIDE SEQUENCE</scope>
    <source>
        <strain evidence="3">C.B.Clarke</strain>
        <tissue evidence="3">Leaf</tissue>
    </source>
</reference>
<evidence type="ECO:0000313" key="4">
    <source>
        <dbReference type="Proteomes" id="UP000623129"/>
    </source>
</evidence>
<accession>A0A833V9V9</accession>
<dbReference type="PANTHER" id="PTHR34277:SF2">
    <property type="entry name" value="CLAVATA3_ESR (CLE)-RELATED PROTEIN 26"/>
    <property type="match status" value="1"/>
</dbReference>
<proteinExistence type="predicted"/>
<feature type="transmembrane region" description="Helical" evidence="2">
    <location>
        <begin position="12"/>
        <end position="29"/>
    </location>
</feature>
<evidence type="ECO:0000256" key="2">
    <source>
        <dbReference type="SAM" id="Phobius"/>
    </source>
</evidence>
<keyword evidence="4" id="KW-1185">Reference proteome</keyword>
<feature type="compositionally biased region" description="Low complexity" evidence="1">
    <location>
        <begin position="52"/>
        <end position="62"/>
    </location>
</feature>
<dbReference type="PANTHER" id="PTHR34277">
    <property type="entry name" value="CLAVATA3/ESR (CLE)-RELATED PROTEIN 26"/>
    <property type="match status" value="1"/>
</dbReference>
<evidence type="ECO:0000313" key="3">
    <source>
        <dbReference type="EMBL" id="KAF3330221.1"/>
    </source>
</evidence>
<sequence length="96" mass="10325">MGRIVALGSPRVLSKGIALLLCVVLLVFLHTEESEGKNKFVTKVSLEGDCSSMEENGSSMESTQINPLSSKRRVPKGPDPIHNRRSGNGQKPPGKP</sequence>
<evidence type="ECO:0000256" key="1">
    <source>
        <dbReference type="SAM" id="MobiDB-lite"/>
    </source>
</evidence>
<dbReference type="EMBL" id="SWLB01000014">
    <property type="protein sequence ID" value="KAF3330221.1"/>
    <property type="molecule type" value="Genomic_DNA"/>
</dbReference>
<dbReference type="InterPro" id="IPR039316">
    <property type="entry name" value="CLE25/26"/>
</dbReference>
<keyword evidence="2" id="KW-1133">Transmembrane helix</keyword>
<gene>
    <name evidence="3" type="ORF">FCM35_KLT05552</name>
</gene>
<dbReference type="Proteomes" id="UP000623129">
    <property type="component" value="Unassembled WGS sequence"/>
</dbReference>